<dbReference type="EMBL" id="JAIWYP010000006">
    <property type="protein sequence ID" value="KAH3808490.1"/>
    <property type="molecule type" value="Genomic_DNA"/>
</dbReference>
<keyword evidence="1" id="KW-0479">Metal-binding</keyword>
<organism evidence="4 5">
    <name type="scientific">Dreissena polymorpha</name>
    <name type="common">Zebra mussel</name>
    <name type="synonym">Mytilus polymorpha</name>
    <dbReference type="NCBI Taxonomy" id="45954"/>
    <lineage>
        <taxon>Eukaryota</taxon>
        <taxon>Metazoa</taxon>
        <taxon>Spiralia</taxon>
        <taxon>Lophotrochozoa</taxon>
        <taxon>Mollusca</taxon>
        <taxon>Bivalvia</taxon>
        <taxon>Autobranchia</taxon>
        <taxon>Heteroconchia</taxon>
        <taxon>Euheterodonta</taxon>
        <taxon>Imparidentia</taxon>
        <taxon>Neoheterodontei</taxon>
        <taxon>Myida</taxon>
        <taxon>Dreissenoidea</taxon>
        <taxon>Dreissenidae</taxon>
        <taxon>Dreissena</taxon>
    </lineage>
</organism>
<dbReference type="AlphaFoldDB" id="A0A9D4JE64"/>
<reference evidence="4" key="1">
    <citation type="journal article" date="2019" name="bioRxiv">
        <title>The Genome of the Zebra Mussel, Dreissena polymorpha: A Resource for Invasive Species Research.</title>
        <authorList>
            <person name="McCartney M.A."/>
            <person name="Auch B."/>
            <person name="Kono T."/>
            <person name="Mallez S."/>
            <person name="Zhang Y."/>
            <person name="Obille A."/>
            <person name="Becker A."/>
            <person name="Abrahante J.E."/>
            <person name="Garbe J."/>
            <person name="Badalamenti J.P."/>
            <person name="Herman A."/>
            <person name="Mangelson H."/>
            <person name="Liachko I."/>
            <person name="Sullivan S."/>
            <person name="Sone E.D."/>
            <person name="Koren S."/>
            <person name="Silverstein K.A.T."/>
            <person name="Beckman K.B."/>
            <person name="Gohl D.M."/>
        </authorList>
    </citation>
    <scope>NUCLEOTIDE SEQUENCE</scope>
    <source>
        <strain evidence="4">Duluth1</strain>
        <tissue evidence="4">Whole animal</tissue>
    </source>
</reference>
<dbReference type="InterPro" id="IPR036875">
    <property type="entry name" value="Znf_CCHC_sf"/>
</dbReference>
<keyword evidence="1" id="KW-0863">Zinc-finger</keyword>
<evidence type="ECO:0000256" key="2">
    <source>
        <dbReference type="SAM" id="MobiDB-lite"/>
    </source>
</evidence>
<keyword evidence="1" id="KW-0862">Zinc</keyword>
<gene>
    <name evidence="4" type="ORF">DPMN_136846</name>
</gene>
<feature type="compositionally biased region" description="Basic and acidic residues" evidence="2">
    <location>
        <begin position="344"/>
        <end position="365"/>
    </location>
</feature>
<feature type="region of interest" description="Disordered" evidence="2">
    <location>
        <begin position="261"/>
        <end position="412"/>
    </location>
</feature>
<keyword evidence="5" id="KW-1185">Reference proteome</keyword>
<comment type="caution">
    <text evidence="4">The sequence shown here is derived from an EMBL/GenBank/DDBJ whole genome shotgun (WGS) entry which is preliminary data.</text>
</comment>
<evidence type="ECO:0000313" key="4">
    <source>
        <dbReference type="EMBL" id="KAH3808490.1"/>
    </source>
</evidence>
<evidence type="ECO:0000313" key="5">
    <source>
        <dbReference type="Proteomes" id="UP000828390"/>
    </source>
</evidence>
<name>A0A9D4JE64_DREPO</name>
<dbReference type="GO" id="GO:0003676">
    <property type="term" value="F:nucleic acid binding"/>
    <property type="evidence" value="ECO:0007669"/>
    <property type="project" value="InterPro"/>
</dbReference>
<dbReference type="InterPro" id="IPR001878">
    <property type="entry name" value="Znf_CCHC"/>
</dbReference>
<evidence type="ECO:0000259" key="3">
    <source>
        <dbReference type="PROSITE" id="PS50158"/>
    </source>
</evidence>
<feature type="compositionally biased region" description="Polar residues" evidence="2">
    <location>
        <begin position="322"/>
        <end position="335"/>
    </location>
</feature>
<dbReference type="PROSITE" id="PS50158">
    <property type="entry name" value="ZF_CCHC"/>
    <property type="match status" value="1"/>
</dbReference>
<dbReference type="GO" id="GO:0008270">
    <property type="term" value="F:zinc ion binding"/>
    <property type="evidence" value="ECO:0007669"/>
    <property type="project" value="UniProtKB-KW"/>
</dbReference>
<evidence type="ECO:0000256" key="1">
    <source>
        <dbReference type="PROSITE-ProRule" id="PRU00047"/>
    </source>
</evidence>
<dbReference type="SUPFAM" id="SSF57756">
    <property type="entry name" value="Retrovirus zinc finger-like domains"/>
    <property type="match status" value="1"/>
</dbReference>
<accession>A0A9D4JE64</accession>
<sequence length="412" mass="45233">MIEVKLPAIEGNAVVSEVLQRSVRLFCKEGLSSFETVRALIQTGILPEDIERINKGQSNQSVEVLFKFRDCLRKLSDFDGVLEVGGKTVEVSNLSLKRVMLKIHWLPIYFNTGKLSEIFTKFGKVLRVTDEHFEFDGVEIATGVRRVLIEMEEEKLAYVPHLLSFACGARALMTMYGRPPLCLRCHTVGHIRRECPDRDTGARNPFSAEKVQEPVDQAQLPAACPAVTDTQALNDLPAAPKGAQPEEVIQEQTQTVVQGVTKVAQKPVQSEGRGRGRSLTPKSSKPGIMEKKTVANQPAQPVGKVTAKQSGAKGEVPPVAQKSAQPVTPPSTQLDAQCEDPNMETDRPDIRGERRARSRSGERDVSQLSRNKVRRAPATPSSPEHTGLTGMLSGDSFMDSLLDTMSPHSESF</sequence>
<feature type="domain" description="CCHC-type" evidence="3">
    <location>
        <begin position="182"/>
        <end position="197"/>
    </location>
</feature>
<dbReference type="Proteomes" id="UP000828390">
    <property type="component" value="Unassembled WGS sequence"/>
</dbReference>
<reference evidence="4" key="2">
    <citation type="submission" date="2020-11" db="EMBL/GenBank/DDBJ databases">
        <authorList>
            <person name="McCartney M.A."/>
            <person name="Auch B."/>
            <person name="Kono T."/>
            <person name="Mallez S."/>
            <person name="Becker A."/>
            <person name="Gohl D.M."/>
            <person name="Silverstein K.A.T."/>
            <person name="Koren S."/>
            <person name="Bechman K.B."/>
            <person name="Herman A."/>
            <person name="Abrahante J.E."/>
            <person name="Garbe J."/>
        </authorList>
    </citation>
    <scope>NUCLEOTIDE SEQUENCE</scope>
    <source>
        <strain evidence="4">Duluth1</strain>
        <tissue evidence="4">Whole animal</tissue>
    </source>
</reference>
<proteinExistence type="predicted"/>
<protein>
    <recommendedName>
        <fullName evidence="3">CCHC-type domain-containing protein</fullName>
    </recommendedName>
</protein>